<proteinExistence type="inferred from homology"/>
<dbReference type="InterPro" id="IPR058649">
    <property type="entry name" value="CzcB_C"/>
</dbReference>
<dbReference type="Gene3D" id="2.40.50.100">
    <property type="match status" value="1"/>
</dbReference>
<dbReference type="InterPro" id="IPR006143">
    <property type="entry name" value="RND_pump_MFP"/>
</dbReference>
<dbReference type="PANTHER" id="PTHR30097:SF16">
    <property type="entry name" value="CATION EFFLUX SYSTEM (CZCB-LIKE)"/>
    <property type="match status" value="1"/>
</dbReference>
<evidence type="ECO:0000256" key="3">
    <source>
        <dbReference type="SAM" id="SignalP"/>
    </source>
</evidence>
<gene>
    <name evidence="8" type="ORF">P0Y53_00285</name>
</gene>
<dbReference type="InterPro" id="IPR045800">
    <property type="entry name" value="HMBD"/>
</dbReference>
<dbReference type="AlphaFoldDB" id="A0AAJ5WPS7"/>
<dbReference type="Pfam" id="PF25975">
    <property type="entry name" value="CzcB_C"/>
    <property type="match status" value="1"/>
</dbReference>
<feature type="domain" description="CusB-like beta-barrel" evidence="6">
    <location>
        <begin position="241"/>
        <end position="312"/>
    </location>
</feature>
<dbReference type="Pfam" id="PF19335">
    <property type="entry name" value="HMBD"/>
    <property type="match status" value="1"/>
</dbReference>
<dbReference type="GO" id="GO:0046872">
    <property type="term" value="F:metal ion binding"/>
    <property type="evidence" value="ECO:0007669"/>
    <property type="project" value="InterPro"/>
</dbReference>
<feature type="chain" id="PRO_5042524303" evidence="3">
    <location>
        <begin position="22"/>
        <end position="400"/>
    </location>
</feature>
<dbReference type="GO" id="GO:0022857">
    <property type="term" value="F:transmembrane transporter activity"/>
    <property type="evidence" value="ECO:0007669"/>
    <property type="project" value="InterPro"/>
</dbReference>
<keyword evidence="3" id="KW-0732">Signal</keyword>
<evidence type="ECO:0000259" key="4">
    <source>
        <dbReference type="Pfam" id="PF19335"/>
    </source>
</evidence>
<feature type="domain" description="Heavy metal binding" evidence="4">
    <location>
        <begin position="37"/>
        <end position="62"/>
    </location>
</feature>
<dbReference type="GO" id="GO:0016020">
    <property type="term" value="C:membrane"/>
    <property type="evidence" value="ECO:0007669"/>
    <property type="project" value="InterPro"/>
</dbReference>
<feature type="domain" description="CusB-like barrel-sandwich hybrid" evidence="5">
    <location>
        <begin position="112"/>
        <end position="235"/>
    </location>
</feature>
<dbReference type="SUPFAM" id="SSF111369">
    <property type="entry name" value="HlyD-like secretion proteins"/>
    <property type="match status" value="1"/>
</dbReference>
<dbReference type="InterPro" id="IPR058790">
    <property type="entry name" value="BSH_CusB"/>
</dbReference>
<dbReference type="Gene3D" id="2.40.30.170">
    <property type="match status" value="1"/>
</dbReference>
<dbReference type="Gene3D" id="2.40.420.20">
    <property type="match status" value="1"/>
</dbReference>
<dbReference type="Pfam" id="PF25919">
    <property type="entry name" value="BSH_CusB"/>
    <property type="match status" value="1"/>
</dbReference>
<evidence type="ECO:0000259" key="7">
    <source>
        <dbReference type="Pfam" id="PF25975"/>
    </source>
</evidence>
<dbReference type="NCBIfam" id="TIGR01730">
    <property type="entry name" value="RND_mfp"/>
    <property type="match status" value="1"/>
</dbReference>
<sequence length="400" mass="43504">MKSTYYLPIVLLLLTALPACQPKEKGVKAATEKEQTYTCPMHPQVVQHKPGTCPICGMDLVPFDKSNPEAFLTLSDNQIALANISTRAIGTGSFADLKRLNGRLATNPEKTVVISARVPGRVEALYVKETGVRVHKGQPLYKIYSEQLAALQQEYLLAAAQARQFPEDARFQQIAKTARQRLALYDQTDAQLNQLLQAGKTNPYVSYPATADGLVAELSITEGQYVAEGSAILRLESYNELWVEADLYPAEASLLRVGQTVQVLIAGWEQQPQTMQVRFIEPSLQAGSQLLQVRGNLANPQQQWQPGLQATLLAPVQTASQGLTLPVNAVIRGGNGTHVWVKTGAGKFEPRIVTTGQESAESVTINSGLGTGDTVVITGAYLLYSEYLLKKGADPIAHQH</sequence>
<keyword evidence="2" id="KW-0813">Transport</keyword>
<evidence type="ECO:0000259" key="5">
    <source>
        <dbReference type="Pfam" id="PF25919"/>
    </source>
</evidence>
<dbReference type="InterPro" id="IPR058792">
    <property type="entry name" value="Beta-barrel_RND_2"/>
</dbReference>
<evidence type="ECO:0000313" key="9">
    <source>
        <dbReference type="Proteomes" id="UP001220610"/>
    </source>
</evidence>
<dbReference type="Pfam" id="PF25954">
    <property type="entry name" value="Beta-barrel_RND_2"/>
    <property type="match status" value="1"/>
</dbReference>
<evidence type="ECO:0000256" key="2">
    <source>
        <dbReference type="ARBA" id="ARBA00022448"/>
    </source>
</evidence>
<name>A0AAJ5WPS7_9BACT</name>
<accession>A0AAJ5WPS7</accession>
<reference evidence="8" key="1">
    <citation type="submission" date="2023-03" db="EMBL/GenBank/DDBJ databases">
        <title>Andean soil-derived lignocellulolytic bacterial consortium as a source of novel taxa and putative plastic-active enzymes.</title>
        <authorList>
            <person name="Diaz-Garcia L."/>
            <person name="Chuvochina M."/>
            <person name="Feuerriegel G."/>
            <person name="Bunk B."/>
            <person name="Sproer C."/>
            <person name="Streit W.R."/>
            <person name="Rodriguez L.M."/>
            <person name="Overmann J."/>
            <person name="Jimenez D.J."/>
        </authorList>
    </citation>
    <scope>NUCLEOTIDE SEQUENCE</scope>
    <source>
        <strain evidence="8">MAG 7</strain>
    </source>
</reference>
<dbReference type="InterPro" id="IPR051909">
    <property type="entry name" value="MFP_Cation_Efflux"/>
</dbReference>
<organism evidence="8 9">
    <name type="scientific">Candidatus Pseudobacter hemicellulosilyticus</name>
    <dbReference type="NCBI Taxonomy" id="3121375"/>
    <lineage>
        <taxon>Bacteria</taxon>
        <taxon>Pseudomonadati</taxon>
        <taxon>Bacteroidota</taxon>
        <taxon>Chitinophagia</taxon>
        <taxon>Chitinophagales</taxon>
        <taxon>Chitinophagaceae</taxon>
        <taxon>Pseudobacter</taxon>
    </lineage>
</organism>
<dbReference type="PANTHER" id="PTHR30097">
    <property type="entry name" value="CATION EFFLUX SYSTEM PROTEIN CUSB"/>
    <property type="match status" value="1"/>
</dbReference>
<dbReference type="Proteomes" id="UP001220610">
    <property type="component" value="Chromosome"/>
</dbReference>
<feature type="domain" description="CzcB-like C-terminal circularly permuted SH3-like" evidence="7">
    <location>
        <begin position="324"/>
        <end position="383"/>
    </location>
</feature>
<dbReference type="EMBL" id="CP119311">
    <property type="protein sequence ID" value="WEK35921.1"/>
    <property type="molecule type" value="Genomic_DNA"/>
</dbReference>
<evidence type="ECO:0000256" key="1">
    <source>
        <dbReference type="ARBA" id="ARBA00009477"/>
    </source>
</evidence>
<evidence type="ECO:0000313" key="8">
    <source>
        <dbReference type="EMBL" id="WEK35921.1"/>
    </source>
</evidence>
<comment type="similarity">
    <text evidence="1">Belongs to the membrane fusion protein (MFP) (TC 8.A.1) family.</text>
</comment>
<protein>
    <submittedName>
        <fullName evidence="8">Efflux RND transporter periplasmic adaptor subunit</fullName>
    </submittedName>
</protein>
<evidence type="ECO:0000259" key="6">
    <source>
        <dbReference type="Pfam" id="PF25954"/>
    </source>
</evidence>
<feature type="signal peptide" evidence="3">
    <location>
        <begin position="1"/>
        <end position="21"/>
    </location>
</feature>